<protein>
    <recommendedName>
        <fullName evidence="4">Cohesin domain-containing protein</fullName>
    </recommendedName>
</protein>
<dbReference type="STRING" id="411471.SUBVAR_04066"/>
<evidence type="ECO:0000313" key="2">
    <source>
        <dbReference type="EMBL" id="EFB77569.1"/>
    </source>
</evidence>
<dbReference type="HOGENOM" id="CLU_918052_0_0_9"/>
<dbReference type="EMBL" id="ACBY02000009">
    <property type="protein sequence ID" value="EFB77569.1"/>
    <property type="molecule type" value="Genomic_DNA"/>
</dbReference>
<feature type="region of interest" description="Disordered" evidence="1">
    <location>
        <begin position="243"/>
        <end position="303"/>
    </location>
</feature>
<feature type="compositionally biased region" description="Low complexity" evidence="1">
    <location>
        <begin position="253"/>
        <end position="269"/>
    </location>
</feature>
<evidence type="ECO:0000313" key="3">
    <source>
        <dbReference type="Proteomes" id="UP000003438"/>
    </source>
</evidence>
<dbReference type="Gene3D" id="2.60.40.680">
    <property type="match status" value="1"/>
</dbReference>
<evidence type="ECO:0000256" key="1">
    <source>
        <dbReference type="SAM" id="MobiDB-lite"/>
    </source>
</evidence>
<sequence>MPALPGAAGGKQEDPVCGAAGIFPVRVKRNLKPTAIGGEPRRPSPGGEQAAVPGHRQARTPGGPGVFLRRVWDPGCEEEVCMKRMRRLLGAVFLALTLCGGWTTAGAAELDRGVLQVSQGWVRKGETVDVTFSLDGARDIQDGINVLMGTLTYNQAVFQPLTAADIAAAADWDDVYYNPDTGRLLVISRAGDRDGGEVFRFKLKANASLSPAETAIAFSEVQASEGQGDLQPDAAQVPVQVISDQVSSGGGNPPAAGNGDAAAENAGQPPRRPPPRRALPLWASTRCPRGTAPASSSPGASCC</sequence>
<feature type="region of interest" description="Disordered" evidence="1">
    <location>
        <begin position="33"/>
        <end position="63"/>
    </location>
</feature>
<gene>
    <name evidence="2" type="ORF">SUBVAR_04066</name>
</gene>
<name>D1PIA1_9FIRM</name>
<reference evidence="2" key="1">
    <citation type="submission" date="2009-12" db="EMBL/GenBank/DDBJ databases">
        <authorList>
            <person name="Weinstock G."/>
            <person name="Sodergren E."/>
            <person name="Clifton S."/>
            <person name="Fulton L."/>
            <person name="Fulton B."/>
            <person name="Courtney L."/>
            <person name="Fronick C."/>
            <person name="Harrison M."/>
            <person name="Strong C."/>
            <person name="Farmer C."/>
            <person name="Delahaunty K."/>
            <person name="Markovic C."/>
            <person name="Hall O."/>
            <person name="Minx P."/>
            <person name="Tomlinson C."/>
            <person name="Mitreva M."/>
            <person name="Nelson J."/>
            <person name="Hou S."/>
            <person name="Wollam A."/>
            <person name="Pepin K.H."/>
            <person name="Johnson M."/>
            <person name="Bhonagiri V."/>
            <person name="Nash W.E."/>
            <person name="Warren W."/>
            <person name="Chinwalla A."/>
            <person name="Mardis E.R."/>
            <person name="Wilson R.K."/>
        </authorList>
    </citation>
    <scope>NUCLEOTIDE SEQUENCE [LARGE SCALE GENOMIC DNA]</scope>
    <source>
        <strain evidence="2">DSM 15176</strain>
    </source>
</reference>
<dbReference type="AlphaFoldDB" id="D1PIA1"/>
<accession>D1PIA1</accession>
<organism evidence="2 3">
    <name type="scientific">Subdoligranulum variabile DSM 15176</name>
    <dbReference type="NCBI Taxonomy" id="411471"/>
    <lineage>
        <taxon>Bacteria</taxon>
        <taxon>Bacillati</taxon>
        <taxon>Bacillota</taxon>
        <taxon>Clostridia</taxon>
        <taxon>Eubacteriales</taxon>
        <taxon>Oscillospiraceae</taxon>
        <taxon>Subdoligranulum</taxon>
    </lineage>
</organism>
<evidence type="ECO:0008006" key="4">
    <source>
        <dbReference type="Google" id="ProtNLM"/>
    </source>
</evidence>
<keyword evidence="3" id="KW-1185">Reference proteome</keyword>
<feature type="compositionally biased region" description="Low complexity" evidence="1">
    <location>
        <begin position="292"/>
        <end position="303"/>
    </location>
</feature>
<dbReference type="Proteomes" id="UP000003438">
    <property type="component" value="Unassembled WGS sequence"/>
</dbReference>
<dbReference type="CDD" id="cd08547">
    <property type="entry name" value="Type_II_cohesin"/>
    <property type="match status" value="1"/>
</dbReference>
<comment type="caution">
    <text evidence="2">The sequence shown here is derived from an EMBL/GenBank/DDBJ whole genome shotgun (WGS) entry which is preliminary data.</text>
</comment>
<proteinExistence type="predicted"/>